<dbReference type="PROSITE" id="PS50893">
    <property type="entry name" value="ABC_TRANSPORTER_2"/>
    <property type="match status" value="1"/>
</dbReference>
<dbReference type="InterPro" id="IPR027417">
    <property type="entry name" value="P-loop_NTPase"/>
</dbReference>
<dbReference type="Pfam" id="PF00005">
    <property type="entry name" value="ABC_tran"/>
    <property type="match status" value="1"/>
</dbReference>
<evidence type="ECO:0000313" key="8">
    <source>
        <dbReference type="EMBL" id="PAU68722.1"/>
    </source>
</evidence>
<dbReference type="InterPro" id="IPR050763">
    <property type="entry name" value="ABC_transporter_ATP-binding"/>
</dbReference>
<dbReference type="AlphaFoldDB" id="A0A2A2EIC6"/>
<sequence>MDAIRTVDLTKRYGDLVAVDKENLVVEEGTVFALLGVNGAGKTTTISILTGLTRPTSGDAYLLGKSILADGAWIRERINVAPQQTAVAENLTVRENLELIAGIHGQPRRKAAASAERVLGEFGLAGVARQRAKTLSGGMQRRLSIAMALITDPRILFLDEPTVGLDVFARRELRDVILSLKGKATMLLTTHYLEEVEHLADAVAVMVSGNVVASGTVADLERRSGTDTLEDAFVKLVGGAR</sequence>
<dbReference type="SMART" id="SM00382">
    <property type="entry name" value="AAA"/>
    <property type="match status" value="1"/>
</dbReference>
<reference evidence="8 9" key="1">
    <citation type="journal article" date="2017" name="ISME J.">
        <title>Unveiling bifidobacterial biogeography across the mammalian branch of the tree of life.</title>
        <authorList>
            <person name="Milani C."/>
            <person name="Mangifesta M."/>
            <person name="Mancabelli L."/>
            <person name="Lugli G.A."/>
            <person name="James K."/>
            <person name="Duranti S."/>
            <person name="Turroni F."/>
            <person name="Ferrario C."/>
            <person name="Ossiprandi M.C."/>
            <person name="van Sinderen D."/>
            <person name="Ventura M."/>
        </authorList>
    </citation>
    <scope>NUCLEOTIDE SEQUENCE [LARGE SCALE GENOMIC DNA]</scope>
    <source>
        <strain evidence="8 9">70</strain>
    </source>
</reference>
<dbReference type="GO" id="GO:0005886">
    <property type="term" value="C:plasma membrane"/>
    <property type="evidence" value="ECO:0007669"/>
    <property type="project" value="UniProtKB-SubCell"/>
</dbReference>
<dbReference type="InterPro" id="IPR003593">
    <property type="entry name" value="AAA+_ATPase"/>
</dbReference>
<dbReference type="GO" id="GO:0016887">
    <property type="term" value="F:ATP hydrolysis activity"/>
    <property type="evidence" value="ECO:0007669"/>
    <property type="project" value="InterPro"/>
</dbReference>
<evidence type="ECO:0000256" key="4">
    <source>
        <dbReference type="ARBA" id="ARBA00022741"/>
    </source>
</evidence>
<keyword evidence="4" id="KW-0547">Nucleotide-binding</keyword>
<dbReference type="SUPFAM" id="SSF52540">
    <property type="entry name" value="P-loop containing nucleoside triphosphate hydrolases"/>
    <property type="match status" value="1"/>
</dbReference>
<name>A0A2A2EIC6_9BIFI</name>
<dbReference type="PANTHER" id="PTHR42711">
    <property type="entry name" value="ABC TRANSPORTER ATP-BINDING PROTEIN"/>
    <property type="match status" value="1"/>
</dbReference>
<comment type="similarity">
    <text evidence="2">Belongs to the ABC transporter superfamily.</text>
</comment>
<keyword evidence="6" id="KW-0046">Antibiotic resistance</keyword>
<comment type="subcellular location">
    <subcellularLocation>
        <location evidence="1">Cell membrane</location>
        <topology evidence="1">Peripheral membrane protein</topology>
    </subcellularLocation>
</comment>
<dbReference type="Proteomes" id="UP000217986">
    <property type="component" value="Unassembled WGS sequence"/>
</dbReference>
<evidence type="ECO:0000256" key="1">
    <source>
        <dbReference type="ARBA" id="ARBA00004202"/>
    </source>
</evidence>
<dbReference type="Gene3D" id="3.40.50.300">
    <property type="entry name" value="P-loop containing nucleotide triphosphate hydrolases"/>
    <property type="match status" value="1"/>
</dbReference>
<comment type="caution">
    <text evidence="8">The sequence shown here is derived from an EMBL/GenBank/DDBJ whole genome shotgun (WGS) entry which is preliminary data.</text>
</comment>
<dbReference type="GO" id="GO:0046677">
    <property type="term" value="P:response to antibiotic"/>
    <property type="evidence" value="ECO:0007669"/>
    <property type="project" value="UniProtKB-KW"/>
</dbReference>
<dbReference type="OrthoDB" id="9804819at2"/>
<evidence type="ECO:0000256" key="5">
    <source>
        <dbReference type="ARBA" id="ARBA00022840"/>
    </source>
</evidence>
<dbReference type="RefSeq" id="WP_095613667.1">
    <property type="nucleotide sequence ID" value="NZ_MVOG01000027.1"/>
</dbReference>
<organism evidence="8 9">
    <name type="scientific">Bifidobacterium italicum</name>
    <dbReference type="NCBI Taxonomy" id="1960968"/>
    <lineage>
        <taxon>Bacteria</taxon>
        <taxon>Bacillati</taxon>
        <taxon>Actinomycetota</taxon>
        <taxon>Actinomycetes</taxon>
        <taxon>Bifidobacteriales</taxon>
        <taxon>Bifidobacteriaceae</taxon>
        <taxon>Bifidobacterium</taxon>
    </lineage>
</organism>
<evidence type="ECO:0000256" key="3">
    <source>
        <dbReference type="ARBA" id="ARBA00022448"/>
    </source>
</evidence>
<evidence type="ECO:0000259" key="7">
    <source>
        <dbReference type="PROSITE" id="PS50893"/>
    </source>
</evidence>
<dbReference type="PROSITE" id="PS00211">
    <property type="entry name" value="ABC_TRANSPORTER_1"/>
    <property type="match status" value="1"/>
</dbReference>
<proteinExistence type="inferred from homology"/>
<dbReference type="InterPro" id="IPR003439">
    <property type="entry name" value="ABC_transporter-like_ATP-bd"/>
</dbReference>
<gene>
    <name evidence="8" type="ORF">B1400_1340</name>
</gene>
<feature type="domain" description="ABC transporter" evidence="7">
    <location>
        <begin position="4"/>
        <end position="233"/>
    </location>
</feature>
<evidence type="ECO:0000256" key="2">
    <source>
        <dbReference type="ARBA" id="ARBA00005417"/>
    </source>
</evidence>
<dbReference type="CDD" id="cd03263">
    <property type="entry name" value="ABC_subfamily_A"/>
    <property type="match status" value="1"/>
</dbReference>
<accession>A0A2A2EIC6</accession>
<evidence type="ECO:0000313" key="9">
    <source>
        <dbReference type="Proteomes" id="UP000217986"/>
    </source>
</evidence>
<keyword evidence="3" id="KW-0813">Transport</keyword>
<dbReference type="InterPro" id="IPR017871">
    <property type="entry name" value="ABC_transporter-like_CS"/>
</dbReference>
<keyword evidence="9" id="KW-1185">Reference proteome</keyword>
<dbReference type="PANTHER" id="PTHR42711:SF5">
    <property type="entry name" value="ABC TRANSPORTER ATP-BINDING PROTEIN NATA"/>
    <property type="match status" value="1"/>
</dbReference>
<dbReference type="GO" id="GO:0005524">
    <property type="term" value="F:ATP binding"/>
    <property type="evidence" value="ECO:0007669"/>
    <property type="project" value="UniProtKB-KW"/>
</dbReference>
<keyword evidence="5 8" id="KW-0067">ATP-binding</keyword>
<evidence type="ECO:0000256" key="6">
    <source>
        <dbReference type="ARBA" id="ARBA00023251"/>
    </source>
</evidence>
<protein>
    <submittedName>
        <fullName evidence="8">ABC transporter ATP-binding protein</fullName>
    </submittedName>
</protein>
<dbReference type="EMBL" id="MVOG01000027">
    <property type="protein sequence ID" value="PAU68722.1"/>
    <property type="molecule type" value="Genomic_DNA"/>
</dbReference>